<evidence type="ECO:0000313" key="2">
    <source>
        <dbReference type="EMBL" id="QPG04304.1"/>
    </source>
</evidence>
<dbReference type="EMBL" id="CP064795">
    <property type="protein sequence ID" value="QPG04304.1"/>
    <property type="molecule type" value="Genomic_DNA"/>
</dbReference>
<keyword evidence="1" id="KW-1133">Transmembrane helix</keyword>
<feature type="transmembrane region" description="Helical" evidence="1">
    <location>
        <begin position="110"/>
        <end position="128"/>
    </location>
</feature>
<feature type="transmembrane region" description="Helical" evidence="1">
    <location>
        <begin position="82"/>
        <end position="104"/>
    </location>
</feature>
<keyword evidence="3" id="KW-1185">Reference proteome</keyword>
<keyword evidence="1" id="KW-0812">Transmembrane</keyword>
<dbReference type="RefSeq" id="WP_195809400.1">
    <property type="nucleotide sequence ID" value="NZ_CP064795.1"/>
</dbReference>
<evidence type="ECO:0000256" key="1">
    <source>
        <dbReference type="SAM" id="Phobius"/>
    </source>
</evidence>
<accession>A0A7S9DUR0</accession>
<keyword evidence="1" id="KW-0472">Membrane</keyword>
<reference evidence="2 3" key="1">
    <citation type="submission" date="2020-11" db="EMBL/GenBank/DDBJ databases">
        <title>Complete genome sequence for Salinimonas sp. strain G2-b.</title>
        <authorList>
            <person name="Park S.-J."/>
        </authorList>
    </citation>
    <scope>NUCLEOTIDE SEQUENCE [LARGE SCALE GENOMIC DNA]</scope>
    <source>
        <strain evidence="2 3">G2-b</strain>
    </source>
</reference>
<name>A0A7S9DUR0_9ALTE</name>
<feature type="transmembrane region" description="Helical" evidence="1">
    <location>
        <begin position="15"/>
        <end position="36"/>
    </location>
</feature>
<dbReference type="Pfam" id="PF13781">
    <property type="entry name" value="DoxX_3"/>
    <property type="match status" value="1"/>
</dbReference>
<evidence type="ECO:0000313" key="3">
    <source>
        <dbReference type="Proteomes" id="UP000595095"/>
    </source>
</evidence>
<gene>
    <name evidence="2" type="ORF">IT774_08395</name>
</gene>
<proteinExistence type="predicted"/>
<dbReference type="AlphaFoldDB" id="A0A7S9DUR0"/>
<feature type="transmembrane region" description="Helical" evidence="1">
    <location>
        <begin position="56"/>
        <end position="75"/>
    </location>
</feature>
<dbReference type="Proteomes" id="UP000595095">
    <property type="component" value="Chromosome"/>
</dbReference>
<organism evidence="2 3">
    <name type="scientific">Salinimonas marina</name>
    <dbReference type="NCBI Taxonomy" id="2785918"/>
    <lineage>
        <taxon>Bacteria</taxon>
        <taxon>Pseudomonadati</taxon>
        <taxon>Pseudomonadota</taxon>
        <taxon>Gammaproteobacteria</taxon>
        <taxon>Alteromonadales</taxon>
        <taxon>Alteromonadaceae</taxon>
        <taxon>Alteromonas/Salinimonas group</taxon>
        <taxon>Salinimonas</taxon>
    </lineage>
</organism>
<dbReference type="InterPro" id="IPR025695">
    <property type="entry name" value="DoxX-like"/>
</dbReference>
<protein>
    <submittedName>
        <fullName evidence="2">DoxX-like family protein</fullName>
    </submittedName>
</protein>
<dbReference type="KEGG" id="smaa:IT774_08395"/>
<sequence>MSDTFTRHQHAQGRWLALVIGGVWLYQGLVPKILMLDATEQALVGALGVTGSWQPALVYLAGIAEMVWGLIFVFGYQQRTIVLLNGLALVLLIALVAVAAPVYLTTAFNALTFNVAMLALNAQVWMLLHHKLY</sequence>